<evidence type="ECO:0000256" key="1">
    <source>
        <dbReference type="ARBA" id="ARBA00004651"/>
    </source>
</evidence>
<sequence length="285" mass="32112">MSELLWATLAAALIAASLSFMLCVVVRGLLQDYRQHYEQRWQNNLTSLFLFVRVRDLVLIWFIVLSFIVLIASFTLDSWLSIGVLTGLGILVPWQGYKRMQKRRQEQVTRQLPAMLTLLSTTLRSGGTVAQGIAFAAAEMAVPLGQELQILSRQLRLGKSLPVVFKVFAERYPSDDLHRIYLALDHGQALGGKQAQLLDSLAQTLRRKQQLEQRIKSLSAQGRLQGKVMTAMPLFILLVLWGIEGESLEKLSQHPIGWGLAIFLVVMLLGGHWLMQRLLKIEVAL</sequence>
<keyword evidence="4 7" id="KW-1133">Transmembrane helix</keyword>
<evidence type="ECO:0000256" key="6">
    <source>
        <dbReference type="SAM" id="Coils"/>
    </source>
</evidence>
<comment type="caution">
    <text evidence="9">The sequence shown here is derived from an EMBL/GenBank/DDBJ whole genome shotgun (WGS) entry which is preliminary data.</text>
</comment>
<evidence type="ECO:0000256" key="2">
    <source>
        <dbReference type="ARBA" id="ARBA00022475"/>
    </source>
</evidence>
<protein>
    <recommendedName>
        <fullName evidence="8">Type II secretion system protein GspF domain-containing protein</fullName>
    </recommendedName>
</protein>
<evidence type="ECO:0000313" key="9">
    <source>
        <dbReference type="EMBL" id="RUO21958.1"/>
    </source>
</evidence>
<reference evidence="9 10" key="1">
    <citation type="journal article" date="2011" name="Front. Microbiol.">
        <title>Genomic signatures of strain selection and enhancement in Bacillus atrophaeus var. globigii, a historical biowarfare simulant.</title>
        <authorList>
            <person name="Gibbons H.S."/>
            <person name="Broomall S.M."/>
            <person name="McNew L.A."/>
            <person name="Daligault H."/>
            <person name="Chapman C."/>
            <person name="Bruce D."/>
            <person name="Karavis M."/>
            <person name="Krepps M."/>
            <person name="McGregor P.A."/>
            <person name="Hong C."/>
            <person name="Park K.H."/>
            <person name="Akmal A."/>
            <person name="Feldman A."/>
            <person name="Lin J.S."/>
            <person name="Chang W.E."/>
            <person name="Higgs B.W."/>
            <person name="Demirev P."/>
            <person name="Lindquist J."/>
            <person name="Liem A."/>
            <person name="Fochler E."/>
            <person name="Read T.D."/>
            <person name="Tapia R."/>
            <person name="Johnson S."/>
            <person name="Bishop-Lilly K.A."/>
            <person name="Detter C."/>
            <person name="Han C."/>
            <person name="Sozhamannan S."/>
            <person name="Rosenzweig C.N."/>
            <person name="Skowronski E.W."/>
        </authorList>
    </citation>
    <scope>NUCLEOTIDE SEQUENCE [LARGE SCALE GENOMIC DNA]</scope>
    <source>
        <strain evidence="9 10">AK5</strain>
    </source>
</reference>
<keyword evidence="5 7" id="KW-0472">Membrane</keyword>
<dbReference type="OrthoDB" id="5611741at2"/>
<dbReference type="Gene3D" id="1.20.81.30">
    <property type="entry name" value="Type II secretion system (T2SS), domain F"/>
    <property type="match status" value="1"/>
</dbReference>
<dbReference type="InterPro" id="IPR018076">
    <property type="entry name" value="T2SS_GspF_dom"/>
</dbReference>
<keyword evidence="3 7" id="KW-0812">Transmembrane</keyword>
<gene>
    <name evidence="9" type="ORF">CWE06_03705</name>
</gene>
<dbReference type="Proteomes" id="UP000288212">
    <property type="component" value="Unassembled WGS sequence"/>
</dbReference>
<feature type="transmembrane region" description="Helical" evidence="7">
    <location>
        <begin position="224"/>
        <end position="243"/>
    </location>
</feature>
<keyword evidence="2" id="KW-1003">Cell membrane</keyword>
<organism evidence="9 10">
    <name type="scientific">Aliidiomarina haloalkalitolerans</name>
    <dbReference type="NCBI Taxonomy" id="859059"/>
    <lineage>
        <taxon>Bacteria</taxon>
        <taxon>Pseudomonadati</taxon>
        <taxon>Pseudomonadota</taxon>
        <taxon>Gammaproteobacteria</taxon>
        <taxon>Alteromonadales</taxon>
        <taxon>Idiomarinaceae</taxon>
        <taxon>Aliidiomarina</taxon>
    </lineage>
</organism>
<comment type="subcellular location">
    <subcellularLocation>
        <location evidence="1">Cell membrane</location>
        <topology evidence="1">Multi-pass membrane protein</topology>
    </subcellularLocation>
</comment>
<dbReference type="GO" id="GO:0005886">
    <property type="term" value="C:plasma membrane"/>
    <property type="evidence" value="ECO:0007669"/>
    <property type="project" value="UniProtKB-SubCell"/>
</dbReference>
<keyword evidence="10" id="KW-1185">Reference proteome</keyword>
<feature type="transmembrane region" description="Helical" evidence="7">
    <location>
        <begin position="6"/>
        <end position="30"/>
    </location>
</feature>
<evidence type="ECO:0000256" key="7">
    <source>
        <dbReference type="SAM" id="Phobius"/>
    </source>
</evidence>
<feature type="transmembrane region" description="Helical" evidence="7">
    <location>
        <begin position="50"/>
        <end position="72"/>
    </location>
</feature>
<name>A0A432VZ80_9GAMM</name>
<feature type="transmembrane region" description="Helical" evidence="7">
    <location>
        <begin position="78"/>
        <end position="97"/>
    </location>
</feature>
<dbReference type="InterPro" id="IPR042094">
    <property type="entry name" value="T2SS_GspF_sf"/>
</dbReference>
<feature type="transmembrane region" description="Helical" evidence="7">
    <location>
        <begin position="255"/>
        <end position="275"/>
    </location>
</feature>
<dbReference type="RefSeq" id="WP_126791266.1">
    <property type="nucleotide sequence ID" value="NZ_PIPI01000001.1"/>
</dbReference>
<proteinExistence type="predicted"/>
<feature type="coiled-coil region" evidence="6">
    <location>
        <begin position="194"/>
        <end position="221"/>
    </location>
</feature>
<dbReference type="Pfam" id="PF00482">
    <property type="entry name" value="T2SSF"/>
    <property type="match status" value="1"/>
</dbReference>
<evidence type="ECO:0000256" key="4">
    <source>
        <dbReference type="ARBA" id="ARBA00022989"/>
    </source>
</evidence>
<dbReference type="EMBL" id="PIPI01000001">
    <property type="protein sequence ID" value="RUO21958.1"/>
    <property type="molecule type" value="Genomic_DNA"/>
</dbReference>
<feature type="domain" description="Type II secretion system protein GspF" evidence="8">
    <location>
        <begin position="116"/>
        <end position="240"/>
    </location>
</feature>
<dbReference type="PANTHER" id="PTHR35007:SF1">
    <property type="entry name" value="PILUS ASSEMBLY PROTEIN"/>
    <property type="match status" value="1"/>
</dbReference>
<dbReference type="PANTHER" id="PTHR35007">
    <property type="entry name" value="INTEGRAL MEMBRANE PROTEIN-RELATED"/>
    <property type="match status" value="1"/>
</dbReference>
<evidence type="ECO:0000256" key="3">
    <source>
        <dbReference type="ARBA" id="ARBA00022692"/>
    </source>
</evidence>
<evidence type="ECO:0000256" key="5">
    <source>
        <dbReference type="ARBA" id="ARBA00023136"/>
    </source>
</evidence>
<evidence type="ECO:0000259" key="8">
    <source>
        <dbReference type="Pfam" id="PF00482"/>
    </source>
</evidence>
<dbReference type="AlphaFoldDB" id="A0A432VZ80"/>
<evidence type="ECO:0000313" key="10">
    <source>
        <dbReference type="Proteomes" id="UP000288212"/>
    </source>
</evidence>
<accession>A0A432VZ80</accession>
<keyword evidence="6" id="KW-0175">Coiled coil</keyword>